<organism evidence="1">
    <name type="scientific">marine sediment metagenome</name>
    <dbReference type="NCBI Taxonomy" id="412755"/>
    <lineage>
        <taxon>unclassified sequences</taxon>
        <taxon>metagenomes</taxon>
        <taxon>ecological metagenomes</taxon>
    </lineage>
</organism>
<protein>
    <submittedName>
        <fullName evidence="1">Uncharacterized protein</fullName>
    </submittedName>
</protein>
<accession>A0A0F8YX93</accession>
<gene>
    <name evidence="1" type="ORF">LCGC14_2766960</name>
</gene>
<evidence type="ECO:0000313" key="1">
    <source>
        <dbReference type="EMBL" id="KKK86067.1"/>
    </source>
</evidence>
<comment type="caution">
    <text evidence="1">The sequence shown here is derived from an EMBL/GenBank/DDBJ whole genome shotgun (WGS) entry which is preliminary data.</text>
</comment>
<sequence>MKIPIHNSSEDKRVFRDECDAYDENIWRNMVISVRDRVMDRKTYKQLRHSLRECMYNIRNLSSRLS</sequence>
<name>A0A0F8YX93_9ZZZZ</name>
<dbReference type="EMBL" id="LAZR01051018">
    <property type="protein sequence ID" value="KKK86067.1"/>
    <property type="molecule type" value="Genomic_DNA"/>
</dbReference>
<reference evidence="1" key="1">
    <citation type="journal article" date="2015" name="Nature">
        <title>Complex archaea that bridge the gap between prokaryotes and eukaryotes.</title>
        <authorList>
            <person name="Spang A."/>
            <person name="Saw J.H."/>
            <person name="Jorgensen S.L."/>
            <person name="Zaremba-Niedzwiedzka K."/>
            <person name="Martijn J."/>
            <person name="Lind A.E."/>
            <person name="van Eijk R."/>
            <person name="Schleper C."/>
            <person name="Guy L."/>
            <person name="Ettema T.J."/>
        </authorList>
    </citation>
    <scope>NUCLEOTIDE SEQUENCE</scope>
</reference>
<dbReference type="AlphaFoldDB" id="A0A0F8YX93"/>
<proteinExistence type="predicted"/>